<dbReference type="GO" id="GO:0016740">
    <property type="term" value="F:transferase activity"/>
    <property type="evidence" value="ECO:0007669"/>
    <property type="project" value="UniProtKB-KW"/>
</dbReference>
<dbReference type="Gene3D" id="3.40.50.880">
    <property type="match status" value="1"/>
</dbReference>
<feature type="domain" description="Glutamine amidotransferase" evidence="1">
    <location>
        <begin position="66"/>
        <end position="217"/>
    </location>
</feature>
<dbReference type="InterPro" id="IPR044992">
    <property type="entry name" value="ChyE-like"/>
</dbReference>
<reference evidence="2 3" key="1">
    <citation type="submission" date="2015-04" db="EMBL/GenBank/DDBJ databases">
        <title>The draft genome sequence of Fusarium langsethiae, a T-2/HT-2 mycotoxin producer.</title>
        <authorList>
            <person name="Lysoe E."/>
            <person name="Divon H.H."/>
            <person name="Terzi V."/>
            <person name="Orru L."/>
            <person name="Lamontanara A."/>
            <person name="Kolseth A.-K."/>
            <person name="Frandsen R.J."/>
            <person name="Nielsen K."/>
            <person name="Thrane U."/>
        </authorList>
    </citation>
    <scope>NUCLEOTIDE SEQUENCE [LARGE SCALE GENOMIC DNA]</scope>
    <source>
        <strain evidence="2 3">Fl201059</strain>
    </source>
</reference>
<keyword evidence="3" id="KW-1185">Reference proteome</keyword>
<dbReference type="Proteomes" id="UP000037904">
    <property type="component" value="Unassembled WGS sequence"/>
</dbReference>
<dbReference type="PANTHER" id="PTHR42695">
    <property type="entry name" value="GLUTAMINE AMIDOTRANSFERASE YLR126C-RELATED"/>
    <property type="match status" value="1"/>
</dbReference>
<protein>
    <submittedName>
        <fullName evidence="2">Glutamine amidotransferase</fullName>
    </submittedName>
</protein>
<keyword evidence="2" id="KW-0808">Transferase</keyword>
<dbReference type="InterPro" id="IPR017926">
    <property type="entry name" value="GATASE"/>
</dbReference>
<name>A0A0M9ES91_FUSLA</name>
<organism evidence="2 3">
    <name type="scientific">Fusarium langsethiae</name>
    <dbReference type="NCBI Taxonomy" id="179993"/>
    <lineage>
        <taxon>Eukaryota</taxon>
        <taxon>Fungi</taxon>
        <taxon>Dikarya</taxon>
        <taxon>Ascomycota</taxon>
        <taxon>Pezizomycotina</taxon>
        <taxon>Sordariomycetes</taxon>
        <taxon>Hypocreomycetidae</taxon>
        <taxon>Hypocreales</taxon>
        <taxon>Nectriaceae</taxon>
        <taxon>Fusarium</taxon>
    </lineage>
</organism>
<dbReference type="SUPFAM" id="SSF52317">
    <property type="entry name" value="Class I glutamine amidotransferase-like"/>
    <property type="match status" value="1"/>
</dbReference>
<dbReference type="PANTHER" id="PTHR42695:SF6">
    <property type="entry name" value="GLUTAMINE AMIDOTRANSFERASE DOMAIN-CONTAINING PROTEIN"/>
    <property type="match status" value="1"/>
</dbReference>
<dbReference type="EMBL" id="JXCE01000261">
    <property type="protein sequence ID" value="KPA38612.1"/>
    <property type="molecule type" value="Genomic_DNA"/>
</dbReference>
<sequence>MAVSPLTLRIAMLNADAPVPSVIEKRAPSYGHIFHQLLSQSATRVAPGLSVEAEYFDVYNGNYPDSLTHFDAIVISGSGASSYEDKDWIKQLDAYIAKVYVEQPHVKIFGSCFGHQIICQSLLREHGIYVEKDPKGMEMGVHPVQLEQDFLKALGSRSLVINNSTLRLQFIHGDHVKIPKGHSLPPTWLSMGQTIHCAFQGAYEPNHVLTYQGHFEFDTFINTETCKVFAKACDWEPDFIATSVEAMEKDDDSRTAADMVMRFFLEGRHAVPGIGGLMSPPLED</sequence>
<evidence type="ECO:0000313" key="2">
    <source>
        <dbReference type="EMBL" id="KPA38612.1"/>
    </source>
</evidence>
<dbReference type="OrthoDB" id="1669814at2759"/>
<dbReference type="CDD" id="cd01741">
    <property type="entry name" value="GATase1_1"/>
    <property type="match status" value="1"/>
</dbReference>
<dbReference type="AlphaFoldDB" id="A0A0M9ES91"/>
<dbReference type="GO" id="GO:0005829">
    <property type="term" value="C:cytosol"/>
    <property type="evidence" value="ECO:0007669"/>
    <property type="project" value="TreeGrafter"/>
</dbReference>
<proteinExistence type="predicted"/>
<dbReference type="Pfam" id="PF00117">
    <property type="entry name" value="GATase"/>
    <property type="match status" value="1"/>
</dbReference>
<keyword evidence="2" id="KW-0315">Glutamine amidotransferase</keyword>
<gene>
    <name evidence="2" type="ORF">FLAG1_08550</name>
</gene>
<evidence type="ECO:0000313" key="3">
    <source>
        <dbReference type="Proteomes" id="UP000037904"/>
    </source>
</evidence>
<accession>A0A0M9ES91</accession>
<evidence type="ECO:0000259" key="1">
    <source>
        <dbReference type="Pfam" id="PF00117"/>
    </source>
</evidence>
<comment type="caution">
    <text evidence="2">The sequence shown here is derived from an EMBL/GenBank/DDBJ whole genome shotgun (WGS) entry which is preliminary data.</text>
</comment>
<dbReference type="InterPro" id="IPR029062">
    <property type="entry name" value="Class_I_gatase-like"/>
</dbReference>
<dbReference type="PROSITE" id="PS51273">
    <property type="entry name" value="GATASE_TYPE_1"/>
    <property type="match status" value="1"/>
</dbReference>
<dbReference type="GO" id="GO:0005634">
    <property type="term" value="C:nucleus"/>
    <property type="evidence" value="ECO:0007669"/>
    <property type="project" value="TreeGrafter"/>
</dbReference>